<name>A0A0W0RZ82_LEGBO</name>
<evidence type="ECO:0000256" key="1">
    <source>
        <dbReference type="SAM" id="SignalP"/>
    </source>
</evidence>
<evidence type="ECO:0000313" key="3">
    <source>
        <dbReference type="Proteomes" id="UP000054695"/>
    </source>
</evidence>
<protein>
    <recommendedName>
        <fullName evidence="4">Secreted protein</fullName>
    </recommendedName>
</protein>
<keyword evidence="1" id="KW-0732">Signal</keyword>
<feature type="signal peptide" evidence="1">
    <location>
        <begin position="1"/>
        <end position="19"/>
    </location>
</feature>
<dbReference type="OrthoDB" id="5642574at2"/>
<evidence type="ECO:0000313" key="2">
    <source>
        <dbReference type="EMBL" id="KTC76492.1"/>
    </source>
</evidence>
<keyword evidence="3" id="KW-1185">Reference proteome</keyword>
<dbReference type="Proteomes" id="UP000054695">
    <property type="component" value="Unassembled WGS sequence"/>
</dbReference>
<organism evidence="2 3">
    <name type="scientific">Legionella bozemanae</name>
    <name type="common">Fluoribacter bozemanae</name>
    <dbReference type="NCBI Taxonomy" id="447"/>
    <lineage>
        <taxon>Bacteria</taxon>
        <taxon>Pseudomonadati</taxon>
        <taxon>Pseudomonadota</taxon>
        <taxon>Gammaproteobacteria</taxon>
        <taxon>Legionellales</taxon>
        <taxon>Legionellaceae</taxon>
        <taxon>Legionella</taxon>
    </lineage>
</organism>
<dbReference type="EMBL" id="LNXU01000004">
    <property type="protein sequence ID" value="KTC76492.1"/>
    <property type="molecule type" value="Genomic_DNA"/>
</dbReference>
<evidence type="ECO:0008006" key="4">
    <source>
        <dbReference type="Google" id="ProtNLM"/>
    </source>
</evidence>
<proteinExistence type="predicted"/>
<dbReference type="PATRIC" id="fig|447.4.peg.607"/>
<sequence length="146" mass="16229">MKRICKIVVFLGLSPYAFANHLFSYCPVHTWHNVSSLNGEWEVNLRMINEDGLLVDQSCQPINRVRISTANPLTYGFGFKEDATFDIAYTVTVVQSTEGARFESKTCVFVVTANGPAQPDIHTLAYHGAACQWKIIPGIGEDFIVS</sequence>
<feature type="chain" id="PRO_5006911430" description="Secreted protein" evidence="1">
    <location>
        <begin position="20"/>
        <end position="146"/>
    </location>
</feature>
<reference evidence="2 3" key="1">
    <citation type="submission" date="2015-11" db="EMBL/GenBank/DDBJ databases">
        <title>Genomic analysis of 38 Legionella species identifies large and diverse effector repertoires.</title>
        <authorList>
            <person name="Burstein D."/>
            <person name="Amaro F."/>
            <person name="Zusman T."/>
            <person name="Lifshitz Z."/>
            <person name="Cohen O."/>
            <person name="Gilbert J.A."/>
            <person name="Pupko T."/>
            <person name="Shuman H.A."/>
            <person name="Segal G."/>
        </authorList>
    </citation>
    <scope>NUCLEOTIDE SEQUENCE [LARGE SCALE GENOMIC DNA]</scope>
    <source>
        <strain evidence="2 3">WIGA</strain>
    </source>
</reference>
<accession>A0A0W0RZ82</accession>
<dbReference type="STRING" id="447.Lboz_0562"/>
<comment type="caution">
    <text evidence="2">The sequence shown here is derived from an EMBL/GenBank/DDBJ whole genome shotgun (WGS) entry which is preliminary data.</text>
</comment>
<gene>
    <name evidence="2" type="ORF">Lboz_0562</name>
</gene>
<dbReference type="RefSeq" id="WP_058458254.1">
    <property type="nucleotide sequence ID" value="NZ_CAAAIY010000013.1"/>
</dbReference>
<dbReference type="AlphaFoldDB" id="A0A0W0RZ82"/>